<evidence type="ECO:0000313" key="1">
    <source>
        <dbReference type="EMBL" id="TFK23550.1"/>
    </source>
</evidence>
<organism evidence="1 2">
    <name type="scientific">Coprinopsis marcescibilis</name>
    <name type="common">Agaric fungus</name>
    <name type="synonym">Psathyrella marcescibilis</name>
    <dbReference type="NCBI Taxonomy" id="230819"/>
    <lineage>
        <taxon>Eukaryota</taxon>
        <taxon>Fungi</taxon>
        <taxon>Dikarya</taxon>
        <taxon>Basidiomycota</taxon>
        <taxon>Agaricomycotina</taxon>
        <taxon>Agaricomycetes</taxon>
        <taxon>Agaricomycetidae</taxon>
        <taxon>Agaricales</taxon>
        <taxon>Agaricineae</taxon>
        <taxon>Psathyrellaceae</taxon>
        <taxon>Coprinopsis</taxon>
    </lineage>
</organism>
<dbReference type="AlphaFoldDB" id="A0A5C3KSJ6"/>
<proteinExistence type="predicted"/>
<name>A0A5C3KSJ6_COPMA</name>
<evidence type="ECO:0000313" key="2">
    <source>
        <dbReference type="Proteomes" id="UP000307440"/>
    </source>
</evidence>
<protein>
    <submittedName>
        <fullName evidence="1">Uncharacterized protein</fullName>
    </submittedName>
</protein>
<accession>A0A5C3KSJ6</accession>
<keyword evidence="2" id="KW-1185">Reference proteome</keyword>
<gene>
    <name evidence="1" type="ORF">FA15DRAFT_460931</name>
</gene>
<dbReference type="Proteomes" id="UP000307440">
    <property type="component" value="Unassembled WGS sequence"/>
</dbReference>
<sequence length="82" mass="9278">MLSYSRFALYTANSTLYRLTGDTLLCSPIALLTRTAHGHSRVVQLLVLFLLSLIQCNLFNPPISARLRSRMSFPRSFKSRSS</sequence>
<reference evidence="1 2" key="1">
    <citation type="journal article" date="2019" name="Nat. Ecol. Evol.">
        <title>Megaphylogeny resolves global patterns of mushroom evolution.</title>
        <authorList>
            <person name="Varga T."/>
            <person name="Krizsan K."/>
            <person name="Foldi C."/>
            <person name="Dima B."/>
            <person name="Sanchez-Garcia M."/>
            <person name="Sanchez-Ramirez S."/>
            <person name="Szollosi G.J."/>
            <person name="Szarkandi J.G."/>
            <person name="Papp V."/>
            <person name="Albert L."/>
            <person name="Andreopoulos W."/>
            <person name="Angelini C."/>
            <person name="Antonin V."/>
            <person name="Barry K.W."/>
            <person name="Bougher N.L."/>
            <person name="Buchanan P."/>
            <person name="Buyck B."/>
            <person name="Bense V."/>
            <person name="Catcheside P."/>
            <person name="Chovatia M."/>
            <person name="Cooper J."/>
            <person name="Damon W."/>
            <person name="Desjardin D."/>
            <person name="Finy P."/>
            <person name="Geml J."/>
            <person name="Haridas S."/>
            <person name="Hughes K."/>
            <person name="Justo A."/>
            <person name="Karasinski D."/>
            <person name="Kautmanova I."/>
            <person name="Kiss B."/>
            <person name="Kocsube S."/>
            <person name="Kotiranta H."/>
            <person name="LaButti K.M."/>
            <person name="Lechner B.E."/>
            <person name="Liimatainen K."/>
            <person name="Lipzen A."/>
            <person name="Lukacs Z."/>
            <person name="Mihaltcheva S."/>
            <person name="Morgado L.N."/>
            <person name="Niskanen T."/>
            <person name="Noordeloos M.E."/>
            <person name="Ohm R.A."/>
            <person name="Ortiz-Santana B."/>
            <person name="Ovrebo C."/>
            <person name="Racz N."/>
            <person name="Riley R."/>
            <person name="Savchenko A."/>
            <person name="Shiryaev A."/>
            <person name="Soop K."/>
            <person name="Spirin V."/>
            <person name="Szebenyi C."/>
            <person name="Tomsovsky M."/>
            <person name="Tulloss R.E."/>
            <person name="Uehling J."/>
            <person name="Grigoriev I.V."/>
            <person name="Vagvolgyi C."/>
            <person name="Papp T."/>
            <person name="Martin F.M."/>
            <person name="Miettinen O."/>
            <person name="Hibbett D.S."/>
            <person name="Nagy L.G."/>
        </authorList>
    </citation>
    <scope>NUCLEOTIDE SEQUENCE [LARGE SCALE GENOMIC DNA]</scope>
    <source>
        <strain evidence="1 2">CBS 121175</strain>
    </source>
</reference>
<dbReference type="EMBL" id="ML210216">
    <property type="protein sequence ID" value="TFK23550.1"/>
    <property type="molecule type" value="Genomic_DNA"/>
</dbReference>